<dbReference type="OrthoDB" id="2129641at2759"/>
<evidence type="ECO:0000313" key="2">
    <source>
        <dbReference type="EMBL" id="TKA61846.1"/>
    </source>
</evidence>
<protein>
    <recommendedName>
        <fullName evidence="4">Ubiquitin 3 binding protein But2 C-terminal domain-containing protein</fullName>
    </recommendedName>
</protein>
<name>A0A4U0WI60_9PEZI</name>
<evidence type="ECO:0000313" key="3">
    <source>
        <dbReference type="Proteomes" id="UP000308768"/>
    </source>
</evidence>
<comment type="caution">
    <text evidence="2">The sequence shown here is derived from an EMBL/GenBank/DDBJ whole genome shotgun (WGS) entry which is preliminary data.</text>
</comment>
<evidence type="ECO:0008006" key="4">
    <source>
        <dbReference type="Google" id="ProtNLM"/>
    </source>
</evidence>
<feature type="chain" id="PRO_5020708553" description="Ubiquitin 3 binding protein But2 C-terminal domain-containing protein" evidence="1">
    <location>
        <begin position="20"/>
        <end position="228"/>
    </location>
</feature>
<dbReference type="Proteomes" id="UP000308768">
    <property type="component" value="Unassembled WGS sequence"/>
</dbReference>
<sequence>MHLWAFVFASSLLGLAAVAQIVVTPFSTTGYLDEAKADTSDFNSGGTISVNVYIITIPKNLLFEFPAAFVPFVKVAADPSLHGYEVSINGNVVNGQIRAGQISIAQLSMHFGNGYIESVGDGSIQILNGPLIRINDPNGVFSKSYNLKPFFTADDENPSIAAFTGFPMCIPRSTSDEKCPDSNRPAGQRSFNAPDPAVMAPFKAGDFLEFAGIKLGNEIICSEIRIFA</sequence>
<accession>A0A4U0WI60</accession>
<keyword evidence="3" id="KW-1185">Reference proteome</keyword>
<dbReference type="AlphaFoldDB" id="A0A4U0WI60"/>
<gene>
    <name evidence="2" type="ORF">B0A49_10678</name>
</gene>
<dbReference type="EMBL" id="NAJN01001669">
    <property type="protein sequence ID" value="TKA61846.1"/>
    <property type="molecule type" value="Genomic_DNA"/>
</dbReference>
<proteinExistence type="predicted"/>
<feature type="signal peptide" evidence="1">
    <location>
        <begin position="1"/>
        <end position="19"/>
    </location>
</feature>
<reference evidence="2 3" key="1">
    <citation type="submission" date="2017-03" db="EMBL/GenBank/DDBJ databases">
        <title>Genomes of endolithic fungi from Antarctica.</title>
        <authorList>
            <person name="Coleine C."/>
            <person name="Masonjones S."/>
            <person name="Stajich J.E."/>
        </authorList>
    </citation>
    <scope>NUCLEOTIDE SEQUENCE [LARGE SCALE GENOMIC DNA]</scope>
    <source>
        <strain evidence="2 3">CCFEE 5187</strain>
    </source>
</reference>
<organism evidence="2 3">
    <name type="scientific">Cryomyces minteri</name>
    <dbReference type="NCBI Taxonomy" id="331657"/>
    <lineage>
        <taxon>Eukaryota</taxon>
        <taxon>Fungi</taxon>
        <taxon>Dikarya</taxon>
        <taxon>Ascomycota</taxon>
        <taxon>Pezizomycotina</taxon>
        <taxon>Dothideomycetes</taxon>
        <taxon>Dothideomycetes incertae sedis</taxon>
        <taxon>Cryomyces</taxon>
    </lineage>
</organism>
<evidence type="ECO:0000256" key="1">
    <source>
        <dbReference type="SAM" id="SignalP"/>
    </source>
</evidence>
<keyword evidence="1" id="KW-0732">Signal</keyword>